<dbReference type="InterPro" id="IPR013498">
    <property type="entry name" value="Topo_IA_Znf"/>
</dbReference>
<evidence type="ECO:0000256" key="6">
    <source>
        <dbReference type="ARBA" id="ARBA00034617"/>
    </source>
</evidence>
<dbReference type="EC" id="5.6.2.4" evidence="7"/>
<dbReference type="GO" id="GO:0043138">
    <property type="term" value="F:3'-5' DNA helicase activity"/>
    <property type="evidence" value="ECO:0007669"/>
    <property type="project" value="UniProtKB-EC"/>
</dbReference>
<name>A0A157RPK4_9BORD</name>
<evidence type="ECO:0000313" key="13">
    <source>
        <dbReference type="Proteomes" id="UP000076825"/>
    </source>
</evidence>
<dbReference type="GO" id="GO:0003916">
    <property type="term" value="F:DNA topoisomerase activity"/>
    <property type="evidence" value="ECO:0007669"/>
    <property type="project" value="InterPro"/>
</dbReference>
<organism evidence="12 13">
    <name type="scientific">Bordetella trematum</name>
    <dbReference type="NCBI Taxonomy" id="123899"/>
    <lineage>
        <taxon>Bacteria</taxon>
        <taxon>Pseudomonadati</taxon>
        <taxon>Pseudomonadota</taxon>
        <taxon>Betaproteobacteria</taxon>
        <taxon>Burkholderiales</taxon>
        <taxon>Alcaligenaceae</taxon>
        <taxon>Bordetella</taxon>
    </lineage>
</organism>
<sequence>MAHGEKKEWTPSWWGRHLTRSADWHLRLDHLKLSLTVNGRVYPVNVEDESAYRIHAGTFWTDITLHPGQSQEIKADGLPNAQGSTLIQALNLALAEKRLREDLTFIQNGQRSIDDWLSLKTRQERSCAEQRRWFTHEQQAALLAARPDIPLDALRSRLKKPGVATRLGASAAAIEHSLAAWQTDHAAHWATLNAAHVERELVACKTLLDRVESKPLTPEQARAVVCFDNRVQVIASAGSGKTSTMVAKAAYAIHRGLVDPKRIILLAFNKQAAQELKERAAQAFERLGMSNVEVAASTFHALGLRLIGKATGEKPDIPDWATDPAGGVRMLTGIVDQLKDSSPTFRRQWDLFRFVFGRSLPPFGAPEAADVWDAQGQGALLTNRGERVKSMEEVMIANLLFLNGVNYRYEAPYPHRTADEEHRQYKPDFYYPDIDLYHEHFALNAEGKPPEHFAGYLDGVIWKRQLHAEKGTALFETTSHGLRDGDDLARLERELTGRGLVLDPNPDRKIPNEGQRPLESLELIGLMRTFMSHAKSNGLRPADLQRRLDDMPKGSFKLRHQMFLDLATPVMKAWDEALAAESAIDFEDMLNLAADHLENNRVASPYDLVMADEFQDASRARARLCRALVRTSGRFFFAVGDDWQSINRFAGADVSVMANFKDWFGHGQVLKLEQTFRCPQALCDVSGAFVSKNPNQLPKRVHSSTPAQGPALQAFQVDNKGELADAIDQFVMDLARGVREGTIPLGRNGKISIYVLGRYNADRQYVPANPERFNRWVEISFLTIHRAKGSEADYVILPEMISAPRRRSFPNTRTDDPVLELAMPRADNYPLAEERRLFYVALTRARRGVAMFTAQGQCSTFLRELQEEGAVALTDMQGKPVQEDRCPACKQGALVLRTGPYGTFSACSNYPVCSYKPKPRNIASPPLAASPASPRPLKPVRTPAASRELPDPSAPRPKRTFSALFQSFSAGVAEISHHISRASALQAGTSELKHQLFAEKTAIESALEMARTAIERERHMQNPHFKEVYERLTAAVRGQGNRTPAAPSPADETPLPSFLRTQRHPDEEFEAVIQHAFDDLQQEREAFLSVIHGELTSDPLLRRHFLVSLEKLKAGRYQSALDPGASWARHR</sequence>
<feature type="binding site" evidence="9">
    <location>
        <begin position="235"/>
        <end position="242"/>
    </location>
    <ligand>
        <name>ATP</name>
        <dbReference type="ChEBI" id="CHEBI:30616"/>
    </ligand>
</feature>
<dbReference type="AlphaFoldDB" id="A0A157RPK4"/>
<dbReference type="Pfam" id="PF12462">
    <property type="entry name" value="Helicase_IV_N"/>
    <property type="match status" value="1"/>
</dbReference>
<gene>
    <name evidence="12" type="primary">uvrD_2</name>
    <name evidence="12" type="ORF">SAMEA3906487_02854</name>
</gene>
<keyword evidence="13" id="KW-1185">Reference proteome</keyword>
<dbReference type="InterPro" id="IPR022161">
    <property type="entry name" value="Helicase_IV_N"/>
</dbReference>
<dbReference type="PANTHER" id="PTHR11070:SF63">
    <property type="entry name" value="DNA HELICASE IV"/>
    <property type="match status" value="1"/>
</dbReference>
<evidence type="ECO:0000259" key="11">
    <source>
        <dbReference type="PROSITE" id="PS51198"/>
    </source>
</evidence>
<dbReference type="GO" id="GO:0016887">
    <property type="term" value="F:ATP hydrolysis activity"/>
    <property type="evidence" value="ECO:0007669"/>
    <property type="project" value="RHEA"/>
</dbReference>
<proteinExistence type="predicted"/>
<feature type="region of interest" description="Disordered" evidence="10">
    <location>
        <begin position="1038"/>
        <end position="1058"/>
    </location>
</feature>
<evidence type="ECO:0000256" key="2">
    <source>
        <dbReference type="ARBA" id="ARBA00022801"/>
    </source>
</evidence>
<dbReference type="Pfam" id="PF13361">
    <property type="entry name" value="UvrD_C"/>
    <property type="match status" value="1"/>
</dbReference>
<dbReference type="SUPFAM" id="SSF52540">
    <property type="entry name" value="P-loop containing nucleoside triphosphate hydrolases"/>
    <property type="match status" value="1"/>
</dbReference>
<dbReference type="InterPro" id="IPR014017">
    <property type="entry name" value="DNA_helicase_UvrD-like_C"/>
</dbReference>
<dbReference type="PATRIC" id="fig|123899.6.peg.2842"/>
<dbReference type="Pfam" id="PF00580">
    <property type="entry name" value="UvrD-helicase"/>
    <property type="match status" value="2"/>
</dbReference>
<evidence type="ECO:0000256" key="5">
    <source>
        <dbReference type="ARBA" id="ARBA00023235"/>
    </source>
</evidence>
<keyword evidence="1 9" id="KW-0547">Nucleotide-binding</keyword>
<comment type="catalytic activity">
    <reaction evidence="6">
        <text>Couples ATP hydrolysis with the unwinding of duplex DNA by translocating in the 3'-5' direction.</text>
        <dbReference type="EC" id="5.6.2.4"/>
    </reaction>
</comment>
<evidence type="ECO:0000313" key="12">
    <source>
        <dbReference type="EMBL" id="SAI71633.1"/>
    </source>
</evidence>
<reference evidence="12 13" key="1">
    <citation type="submission" date="2016-04" db="EMBL/GenBank/DDBJ databases">
        <authorList>
            <consortium name="Pathogen Informatics"/>
        </authorList>
    </citation>
    <scope>NUCLEOTIDE SEQUENCE [LARGE SCALE GENOMIC DNA]</scope>
    <source>
        <strain evidence="12 13">H044680328</strain>
    </source>
</reference>
<dbReference type="EMBL" id="LT546645">
    <property type="protein sequence ID" value="SAI71633.1"/>
    <property type="molecule type" value="Genomic_DNA"/>
</dbReference>
<keyword evidence="3 9" id="KW-0347">Helicase</keyword>
<evidence type="ECO:0000256" key="10">
    <source>
        <dbReference type="SAM" id="MobiDB-lite"/>
    </source>
</evidence>
<keyword evidence="2 9" id="KW-0378">Hydrolase</keyword>
<feature type="domain" description="UvrD-like helicase ATP-binding" evidence="11">
    <location>
        <begin position="214"/>
        <end position="679"/>
    </location>
</feature>
<dbReference type="Gene3D" id="3.30.65.10">
    <property type="entry name" value="Bacterial Topoisomerase I, domain 1"/>
    <property type="match status" value="1"/>
</dbReference>
<dbReference type="InterPro" id="IPR027417">
    <property type="entry name" value="P-loop_NTPase"/>
</dbReference>
<dbReference type="GO" id="GO:0005694">
    <property type="term" value="C:chromosome"/>
    <property type="evidence" value="ECO:0007669"/>
    <property type="project" value="InterPro"/>
</dbReference>
<accession>A0A157RPK4</accession>
<dbReference type="GO" id="GO:0005829">
    <property type="term" value="C:cytosol"/>
    <property type="evidence" value="ECO:0007669"/>
    <property type="project" value="TreeGrafter"/>
</dbReference>
<evidence type="ECO:0000256" key="4">
    <source>
        <dbReference type="ARBA" id="ARBA00022840"/>
    </source>
</evidence>
<evidence type="ECO:0000256" key="7">
    <source>
        <dbReference type="ARBA" id="ARBA00034808"/>
    </source>
</evidence>
<dbReference type="eggNOG" id="COG0551">
    <property type="taxonomic scope" value="Bacteria"/>
</dbReference>
<feature type="region of interest" description="Disordered" evidence="10">
    <location>
        <begin position="924"/>
        <end position="957"/>
    </location>
</feature>
<dbReference type="STRING" id="123899.SAMEA3906487_02854"/>
<dbReference type="Gene3D" id="3.40.50.300">
    <property type="entry name" value="P-loop containing nucleotide triphosphate hydrolases"/>
    <property type="match status" value="3"/>
</dbReference>
<dbReference type="InterPro" id="IPR014016">
    <property type="entry name" value="UvrD-like_ATP-bd"/>
</dbReference>
<evidence type="ECO:0000256" key="9">
    <source>
        <dbReference type="PROSITE-ProRule" id="PRU00560"/>
    </source>
</evidence>
<comment type="catalytic activity">
    <reaction evidence="8">
        <text>ATP + H2O = ADP + phosphate + H(+)</text>
        <dbReference type="Rhea" id="RHEA:13065"/>
        <dbReference type="ChEBI" id="CHEBI:15377"/>
        <dbReference type="ChEBI" id="CHEBI:15378"/>
        <dbReference type="ChEBI" id="CHEBI:30616"/>
        <dbReference type="ChEBI" id="CHEBI:43474"/>
        <dbReference type="ChEBI" id="CHEBI:456216"/>
        <dbReference type="EC" id="5.6.2.4"/>
    </reaction>
</comment>
<dbReference type="InterPro" id="IPR000212">
    <property type="entry name" value="DNA_helicase_UvrD/REP"/>
</dbReference>
<dbReference type="eggNOG" id="COG0210">
    <property type="taxonomic scope" value="Bacteria"/>
</dbReference>
<dbReference type="GO" id="GO:0005524">
    <property type="term" value="F:ATP binding"/>
    <property type="evidence" value="ECO:0007669"/>
    <property type="project" value="UniProtKB-UniRule"/>
</dbReference>
<dbReference type="PANTHER" id="PTHR11070">
    <property type="entry name" value="UVRD / RECB / PCRA DNA HELICASE FAMILY MEMBER"/>
    <property type="match status" value="1"/>
</dbReference>
<dbReference type="KEGG" id="btrm:SAMEA390648702854"/>
<keyword evidence="5" id="KW-0413">Isomerase</keyword>
<protein>
    <recommendedName>
        <fullName evidence="7">DNA 3'-5' helicase</fullName>
        <ecNumber evidence="7">5.6.2.4</ecNumber>
    </recommendedName>
</protein>
<dbReference type="GO" id="GO:0006265">
    <property type="term" value="P:DNA topological change"/>
    <property type="evidence" value="ECO:0007669"/>
    <property type="project" value="InterPro"/>
</dbReference>
<evidence type="ECO:0000256" key="8">
    <source>
        <dbReference type="ARBA" id="ARBA00048988"/>
    </source>
</evidence>
<dbReference type="PROSITE" id="PS51198">
    <property type="entry name" value="UVRD_HELICASE_ATP_BIND"/>
    <property type="match status" value="1"/>
</dbReference>
<dbReference type="GO" id="GO:0000725">
    <property type="term" value="P:recombinational repair"/>
    <property type="evidence" value="ECO:0007669"/>
    <property type="project" value="TreeGrafter"/>
</dbReference>
<dbReference type="Pfam" id="PF01396">
    <property type="entry name" value="Zn_ribbon_Top1"/>
    <property type="match status" value="1"/>
</dbReference>
<dbReference type="GO" id="GO:0003677">
    <property type="term" value="F:DNA binding"/>
    <property type="evidence" value="ECO:0007669"/>
    <property type="project" value="InterPro"/>
</dbReference>
<evidence type="ECO:0000256" key="3">
    <source>
        <dbReference type="ARBA" id="ARBA00022806"/>
    </source>
</evidence>
<dbReference type="SUPFAM" id="SSF57783">
    <property type="entry name" value="Zinc beta-ribbon"/>
    <property type="match status" value="1"/>
</dbReference>
<keyword evidence="4 9" id="KW-0067">ATP-binding</keyword>
<evidence type="ECO:0000256" key="1">
    <source>
        <dbReference type="ARBA" id="ARBA00022741"/>
    </source>
</evidence>
<dbReference type="Proteomes" id="UP000076825">
    <property type="component" value="Chromosome 1"/>
</dbReference>